<dbReference type="Pfam" id="PF00665">
    <property type="entry name" value="rve"/>
    <property type="match status" value="1"/>
</dbReference>
<dbReference type="InterPro" id="IPR001584">
    <property type="entry name" value="Integrase_cat-core"/>
</dbReference>
<keyword evidence="3" id="KW-1185">Reference proteome</keyword>
<dbReference type="EMBL" id="BMAW01011252">
    <property type="protein sequence ID" value="GFT22714.1"/>
    <property type="molecule type" value="Genomic_DNA"/>
</dbReference>
<dbReference type="InterPro" id="IPR036397">
    <property type="entry name" value="RNaseH_sf"/>
</dbReference>
<protein>
    <submittedName>
        <fullName evidence="2">Pol polyprotein</fullName>
    </submittedName>
</protein>
<reference evidence="2" key="1">
    <citation type="submission" date="2020-08" db="EMBL/GenBank/DDBJ databases">
        <title>Multicomponent nature underlies the extraordinary mechanical properties of spider dragline silk.</title>
        <authorList>
            <person name="Kono N."/>
            <person name="Nakamura H."/>
            <person name="Mori M."/>
            <person name="Yoshida Y."/>
            <person name="Ohtoshi R."/>
            <person name="Malay A.D."/>
            <person name="Moran D.A.P."/>
            <person name="Tomita M."/>
            <person name="Numata K."/>
            <person name="Arakawa K."/>
        </authorList>
    </citation>
    <scope>NUCLEOTIDE SEQUENCE</scope>
</reference>
<dbReference type="SUPFAM" id="SSF53098">
    <property type="entry name" value="Ribonuclease H-like"/>
    <property type="match status" value="1"/>
</dbReference>
<dbReference type="Proteomes" id="UP000887013">
    <property type="component" value="Unassembled WGS sequence"/>
</dbReference>
<sequence length="291" mass="33422">MKKVKLPNSGVELYCDLSANMIRPYIPEKFRKISFDSTHNLAYPLIKTTSKLVRKPYVWSGINKDCIAFSKQCIPCQRSKVRRHTSGPLQKFRDTSTRFDHVHLDITRPLPPSKGFTYCLTTIDRFTRWIEATPLPEIQATAISDYFYSNWIAHFGVPCIITTDQGRQFESCLFRALARLLGVERMYTTAYLPQSNGLPKEFHGPLKAAIMCHTTDKWTVIFWSTTFIGFGASLKENIGCTLSELAYGKTLRLPGEFFDFTQVESDTGLLFEQLRHYMQQLRPIPMVSHAK</sequence>
<proteinExistence type="predicted"/>
<feature type="domain" description="Integrase catalytic" evidence="1">
    <location>
        <begin position="84"/>
        <end position="262"/>
    </location>
</feature>
<dbReference type="PANTHER" id="PTHR38681">
    <property type="entry name" value="RETROVIRUS-RELATED POL POLYPROTEIN FROM TRANSPOSON 412-LIKE PROTEIN-RELATED"/>
    <property type="match status" value="1"/>
</dbReference>
<evidence type="ECO:0000313" key="3">
    <source>
        <dbReference type="Proteomes" id="UP000887013"/>
    </source>
</evidence>
<dbReference type="GO" id="GO:0015074">
    <property type="term" value="P:DNA integration"/>
    <property type="evidence" value="ECO:0007669"/>
    <property type="project" value="InterPro"/>
</dbReference>
<organism evidence="2 3">
    <name type="scientific">Nephila pilipes</name>
    <name type="common">Giant wood spider</name>
    <name type="synonym">Nephila maculata</name>
    <dbReference type="NCBI Taxonomy" id="299642"/>
    <lineage>
        <taxon>Eukaryota</taxon>
        <taxon>Metazoa</taxon>
        <taxon>Ecdysozoa</taxon>
        <taxon>Arthropoda</taxon>
        <taxon>Chelicerata</taxon>
        <taxon>Arachnida</taxon>
        <taxon>Araneae</taxon>
        <taxon>Araneomorphae</taxon>
        <taxon>Entelegynae</taxon>
        <taxon>Araneoidea</taxon>
        <taxon>Nephilidae</taxon>
        <taxon>Nephila</taxon>
    </lineage>
</organism>
<dbReference type="PANTHER" id="PTHR38681:SF1">
    <property type="entry name" value="RETROVIRUS-RELATED POL POLYPROTEIN FROM TRANSPOSON 412-LIKE PROTEIN"/>
    <property type="match status" value="1"/>
</dbReference>
<dbReference type="GO" id="GO:0003676">
    <property type="term" value="F:nucleic acid binding"/>
    <property type="evidence" value="ECO:0007669"/>
    <property type="project" value="InterPro"/>
</dbReference>
<name>A0A8X6NLT9_NEPPI</name>
<dbReference type="InterPro" id="IPR012337">
    <property type="entry name" value="RNaseH-like_sf"/>
</dbReference>
<dbReference type="Gene3D" id="1.10.340.70">
    <property type="match status" value="1"/>
</dbReference>
<evidence type="ECO:0000313" key="2">
    <source>
        <dbReference type="EMBL" id="GFT22714.1"/>
    </source>
</evidence>
<dbReference type="Gene3D" id="3.30.420.10">
    <property type="entry name" value="Ribonuclease H-like superfamily/Ribonuclease H"/>
    <property type="match status" value="1"/>
</dbReference>
<dbReference type="AlphaFoldDB" id="A0A8X6NLT9"/>
<evidence type="ECO:0000259" key="1">
    <source>
        <dbReference type="PROSITE" id="PS50994"/>
    </source>
</evidence>
<comment type="caution">
    <text evidence="2">The sequence shown here is derived from an EMBL/GenBank/DDBJ whole genome shotgun (WGS) entry which is preliminary data.</text>
</comment>
<dbReference type="OrthoDB" id="6514696at2759"/>
<dbReference type="Pfam" id="PF17921">
    <property type="entry name" value="Integrase_H2C2"/>
    <property type="match status" value="1"/>
</dbReference>
<dbReference type="InterPro" id="IPR041588">
    <property type="entry name" value="Integrase_H2C2"/>
</dbReference>
<accession>A0A8X6NLT9</accession>
<gene>
    <name evidence="2" type="primary">RF55_19389</name>
    <name evidence="2" type="ORF">NPIL_422461</name>
</gene>
<dbReference type="PROSITE" id="PS50994">
    <property type="entry name" value="INTEGRASE"/>
    <property type="match status" value="1"/>
</dbReference>